<gene>
    <name evidence="4" type="ORF">TWF730_005899</name>
</gene>
<keyword evidence="3" id="KW-0732">Signal</keyword>
<proteinExistence type="predicted"/>
<evidence type="ECO:0000313" key="4">
    <source>
        <dbReference type="EMBL" id="KAK6362203.1"/>
    </source>
</evidence>
<keyword evidence="2" id="KW-0472">Membrane</keyword>
<feature type="transmembrane region" description="Helical" evidence="2">
    <location>
        <begin position="95"/>
        <end position="117"/>
    </location>
</feature>
<keyword evidence="2" id="KW-1133">Transmembrane helix</keyword>
<feature type="compositionally biased region" description="Polar residues" evidence="1">
    <location>
        <begin position="73"/>
        <end position="82"/>
    </location>
</feature>
<feature type="compositionally biased region" description="Basic and acidic residues" evidence="1">
    <location>
        <begin position="62"/>
        <end position="71"/>
    </location>
</feature>
<dbReference type="EMBL" id="JAVHNS010000002">
    <property type="protein sequence ID" value="KAK6362203.1"/>
    <property type="molecule type" value="Genomic_DNA"/>
</dbReference>
<keyword evidence="5" id="KW-1185">Reference proteome</keyword>
<dbReference type="Proteomes" id="UP001373714">
    <property type="component" value="Unassembled WGS sequence"/>
</dbReference>
<comment type="caution">
    <text evidence="4">The sequence shown here is derived from an EMBL/GenBank/DDBJ whole genome shotgun (WGS) entry which is preliminary data.</text>
</comment>
<reference evidence="4 5" key="1">
    <citation type="submission" date="2019-10" db="EMBL/GenBank/DDBJ databases">
        <authorList>
            <person name="Palmer J.M."/>
        </authorList>
    </citation>
    <scope>NUCLEOTIDE SEQUENCE [LARGE SCALE GENOMIC DNA]</scope>
    <source>
        <strain evidence="4 5">TWF730</strain>
    </source>
</reference>
<name>A0AAV9VLU6_9PEZI</name>
<keyword evidence="2" id="KW-0812">Transmembrane</keyword>
<evidence type="ECO:0000256" key="1">
    <source>
        <dbReference type="SAM" id="MobiDB-lite"/>
    </source>
</evidence>
<evidence type="ECO:0008006" key="6">
    <source>
        <dbReference type="Google" id="ProtNLM"/>
    </source>
</evidence>
<evidence type="ECO:0000313" key="5">
    <source>
        <dbReference type="Proteomes" id="UP001373714"/>
    </source>
</evidence>
<sequence>MFWAKQFVVFLSVIQVLPGSLSQSTASANLPGNLRFAIPKSSTTFETSVTSSSSISTTSSDRITDIPRRTEGTFPTISQQEPDTGREKQPIDAGAIAGIVVGAVVLLIGIATGIAWYRYLHLKRQGQKTAEPPRSTDWLGEISPSNDVKAAPRADAPSQETQIIEAALSYTPIPSKHETTSIETQRRLRSSVGGL</sequence>
<feature type="compositionally biased region" description="Basic and acidic residues" evidence="1">
    <location>
        <begin position="175"/>
        <end position="186"/>
    </location>
</feature>
<feature type="region of interest" description="Disordered" evidence="1">
    <location>
        <begin position="49"/>
        <end position="88"/>
    </location>
</feature>
<accession>A0AAV9VLU6</accession>
<organism evidence="4 5">
    <name type="scientific">Orbilia blumenaviensis</name>
    <dbReference type="NCBI Taxonomy" id="1796055"/>
    <lineage>
        <taxon>Eukaryota</taxon>
        <taxon>Fungi</taxon>
        <taxon>Dikarya</taxon>
        <taxon>Ascomycota</taxon>
        <taxon>Pezizomycotina</taxon>
        <taxon>Orbiliomycetes</taxon>
        <taxon>Orbiliales</taxon>
        <taxon>Orbiliaceae</taxon>
        <taxon>Orbilia</taxon>
    </lineage>
</organism>
<evidence type="ECO:0000256" key="3">
    <source>
        <dbReference type="SAM" id="SignalP"/>
    </source>
</evidence>
<protein>
    <recommendedName>
        <fullName evidence="6">Mid2 domain-containing protein</fullName>
    </recommendedName>
</protein>
<feature type="compositionally biased region" description="Low complexity" evidence="1">
    <location>
        <begin position="49"/>
        <end position="60"/>
    </location>
</feature>
<evidence type="ECO:0000256" key="2">
    <source>
        <dbReference type="SAM" id="Phobius"/>
    </source>
</evidence>
<feature type="chain" id="PRO_5043339764" description="Mid2 domain-containing protein" evidence="3">
    <location>
        <begin position="23"/>
        <end position="195"/>
    </location>
</feature>
<feature type="region of interest" description="Disordered" evidence="1">
    <location>
        <begin position="174"/>
        <end position="195"/>
    </location>
</feature>
<feature type="signal peptide" evidence="3">
    <location>
        <begin position="1"/>
        <end position="22"/>
    </location>
</feature>
<feature type="region of interest" description="Disordered" evidence="1">
    <location>
        <begin position="128"/>
        <end position="159"/>
    </location>
</feature>
<dbReference type="AlphaFoldDB" id="A0AAV9VLU6"/>